<keyword evidence="3" id="KW-1185">Reference proteome</keyword>
<comment type="caution">
    <text evidence="2">The sequence shown here is derived from an EMBL/GenBank/DDBJ whole genome shotgun (WGS) entry which is preliminary data.</text>
</comment>
<dbReference type="EMBL" id="RCZK01000017">
    <property type="protein sequence ID" value="TPG08124.1"/>
    <property type="molecule type" value="Genomic_DNA"/>
</dbReference>
<dbReference type="CDD" id="cd04186">
    <property type="entry name" value="GT_2_like_c"/>
    <property type="match status" value="1"/>
</dbReference>
<dbReference type="InterPro" id="IPR001173">
    <property type="entry name" value="Glyco_trans_2-like"/>
</dbReference>
<dbReference type="PANTHER" id="PTHR43179">
    <property type="entry name" value="RHAMNOSYLTRANSFERASE WBBL"/>
    <property type="match status" value="1"/>
</dbReference>
<dbReference type="SUPFAM" id="SSF53448">
    <property type="entry name" value="Nucleotide-diphospho-sugar transferases"/>
    <property type="match status" value="1"/>
</dbReference>
<evidence type="ECO:0000313" key="2">
    <source>
        <dbReference type="EMBL" id="TPG08124.1"/>
    </source>
</evidence>
<reference evidence="2 3" key="1">
    <citation type="journal article" date="2019" name="Environ. Microbiol.">
        <title>Species interactions and distinct microbial communities in high Arctic permafrost affected cryosols are associated with the CH4 and CO2 gas fluxes.</title>
        <authorList>
            <person name="Altshuler I."/>
            <person name="Hamel J."/>
            <person name="Turney S."/>
            <person name="Magnuson E."/>
            <person name="Levesque R."/>
            <person name="Greer C."/>
            <person name="Whyte L.G."/>
        </authorList>
    </citation>
    <scope>NUCLEOTIDE SEQUENCE [LARGE SCALE GENOMIC DNA]</scope>
    <source>
        <strain evidence="2 3">S5.1</strain>
    </source>
</reference>
<sequence length="340" mass="37669">MPMRSQLFSLHKRTRQSSRAPMTLADKSGSIDVVIVNWNAGPLLLACLNSVATAASDRVACVIVIDNGSTDGSADLDVPGLPLTIVKTGTNLGFGSACNLGAAMGSADYILMLNPDTEVTPGAFERAAAFLDSAANHKVGVVGIRLVGRDGVAQRHCARFPRWSTFVGHSTGLAHLFPRRFAPMLMLDFDHRQSRTVDHVMGAFYLIRRSLFEQLGGFDEDYFVYLEDLDLSYRVQQAGHSIRYLSDVQVYHRQGGTSEQVKAHRLFYSMRGVITYSAKHFSRGEAVMVAFATFCVEPITRTVLAIAHRSPGEVWATWRGFAMLWRDGYALFRRLRFPND</sequence>
<protein>
    <submittedName>
        <fullName evidence="2">Glycosyltransferase family 2 protein</fullName>
    </submittedName>
</protein>
<name>A0A502C647_9SPHN</name>
<evidence type="ECO:0000313" key="3">
    <source>
        <dbReference type="Proteomes" id="UP000318413"/>
    </source>
</evidence>
<dbReference type="GO" id="GO:0016740">
    <property type="term" value="F:transferase activity"/>
    <property type="evidence" value="ECO:0007669"/>
    <property type="project" value="UniProtKB-KW"/>
</dbReference>
<dbReference type="Pfam" id="PF00535">
    <property type="entry name" value="Glycos_transf_2"/>
    <property type="match status" value="1"/>
</dbReference>
<dbReference type="OrthoDB" id="9771846at2"/>
<feature type="domain" description="Glycosyltransferase 2-like" evidence="1">
    <location>
        <begin position="33"/>
        <end position="215"/>
    </location>
</feature>
<gene>
    <name evidence="2" type="ORF">EAH84_14215</name>
</gene>
<proteinExistence type="predicted"/>
<keyword evidence="2" id="KW-0808">Transferase</keyword>
<organism evidence="2 3">
    <name type="scientific">Sphingomonas oligophenolica</name>
    <dbReference type="NCBI Taxonomy" id="301154"/>
    <lineage>
        <taxon>Bacteria</taxon>
        <taxon>Pseudomonadati</taxon>
        <taxon>Pseudomonadota</taxon>
        <taxon>Alphaproteobacteria</taxon>
        <taxon>Sphingomonadales</taxon>
        <taxon>Sphingomonadaceae</taxon>
        <taxon>Sphingomonas</taxon>
    </lineage>
</organism>
<dbReference type="Proteomes" id="UP000318413">
    <property type="component" value="Unassembled WGS sequence"/>
</dbReference>
<dbReference type="Gene3D" id="3.90.550.10">
    <property type="entry name" value="Spore Coat Polysaccharide Biosynthesis Protein SpsA, Chain A"/>
    <property type="match status" value="1"/>
</dbReference>
<evidence type="ECO:0000259" key="1">
    <source>
        <dbReference type="Pfam" id="PF00535"/>
    </source>
</evidence>
<accession>A0A502C647</accession>
<dbReference type="PANTHER" id="PTHR43179:SF7">
    <property type="entry name" value="RHAMNOSYLTRANSFERASE WBBL"/>
    <property type="match status" value="1"/>
</dbReference>
<dbReference type="AlphaFoldDB" id="A0A502C647"/>
<dbReference type="InterPro" id="IPR029044">
    <property type="entry name" value="Nucleotide-diphossugar_trans"/>
</dbReference>